<comment type="similarity">
    <text evidence="2">Belongs to the FdhE family.</text>
</comment>
<feature type="domain" description="FdhE N-terminal" evidence="3">
    <location>
        <begin position="21"/>
        <end position="182"/>
    </location>
</feature>
<sequence length="306" mass="32383">MSDTHTIQPDPSAIGGVPKAPFALLPDASRLFARRAERFDGLAPGSDLAAYLHFLAEISRAQSDIANDLPPAEPILAEVTERSRTGQMPPIDRSSVSGGQVRATLRALFEKADAIEKPEQAATALAALRQADDATLDTLIRDALSDAIPVETLAANLFVSAGLQVHMARWAGGADATRLVPVSVGVCPVCGGKPIASMVVGVMGAEGARYCVCSCCATQWNEVRVKCVTCGSTKGVGYRSVAEDDRDATVKAEVCDECGSYVKILYANKNPSLDPVADDVASLGLDLLMRDTEYRRAALNPYLLGY</sequence>
<dbReference type="NCBIfam" id="TIGR01562">
    <property type="entry name" value="FdhE"/>
    <property type="match status" value="1"/>
</dbReference>
<dbReference type="SUPFAM" id="SSF144020">
    <property type="entry name" value="FdhE-like"/>
    <property type="match status" value="1"/>
</dbReference>
<dbReference type="PANTHER" id="PTHR37689">
    <property type="entry name" value="PROTEIN FDHE"/>
    <property type="match status" value="1"/>
</dbReference>
<comment type="function">
    <text evidence="2">Necessary for formate dehydrogenase activity.</text>
</comment>
<organism evidence="6 7">
    <name type="scientific">Faunimonas pinastri</name>
    <dbReference type="NCBI Taxonomy" id="1855383"/>
    <lineage>
        <taxon>Bacteria</taxon>
        <taxon>Pseudomonadati</taxon>
        <taxon>Pseudomonadota</taxon>
        <taxon>Alphaproteobacteria</taxon>
        <taxon>Hyphomicrobiales</taxon>
        <taxon>Afifellaceae</taxon>
        <taxon>Faunimonas</taxon>
    </lineage>
</organism>
<dbReference type="RefSeq" id="WP_092498915.1">
    <property type="nucleotide sequence ID" value="NZ_FOFG01000016.1"/>
</dbReference>
<evidence type="ECO:0000259" key="5">
    <source>
        <dbReference type="Pfam" id="PF24860"/>
    </source>
</evidence>
<keyword evidence="7" id="KW-1185">Reference proteome</keyword>
<proteinExistence type="inferred from homology"/>
<keyword evidence="1 2" id="KW-0963">Cytoplasm</keyword>
<dbReference type="PIRSF" id="PIRSF018296">
    <property type="entry name" value="Format_dh_formtn"/>
    <property type="match status" value="1"/>
</dbReference>
<evidence type="ECO:0000313" key="6">
    <source>
        <dbReference type="EMBL" id="SER35778.1"/>
    </source>
</evidence>
<gene>
    <name evidence="2" type="primary">fdhE</name>
    <name evidence="6" type="ORF">SAMN05216548_11632</name>
</gene>
<feature type="domain" description="FdhE central" evidence="4">
    <location>
        <begin position="186"/>
        <end position="224"/>
    </location>
</feature>
<feature type="domain" description="FdhE C-terminal" evidence="5">
    <location>
        <begin position="225"/>
        <end position="303"/>
    </location>
</feature>
<dbReference type="GO" id="GO:0051604">
    <property type="term" value="P:protein maturation"/>
    <property type="evidence" value="ECO:0007669"/>
    <property type="project" value="TreeGrafter"/>
</dbReference>
<evidence type="ECO:0000313" key="7">
    <source>
        <dbReference type="Proteomes" id="UP000199647"/>
    </source>
</evidence>
<protein>
    <recommendedName>
        <fullName evidence="2">Protein FdhE homolog</fullName>
    </recommendedName>
</protein>
<dbReference type="Pfam" id="PF24860">
    <property type="entry name" value="FdhE_C"/>
    <property type="match status" value="1"/>
</dbReference>
<dbReference type="GO" id="GO:0008199">
    <property type="term" value="F:ferric iron binding"/>
    <property type="evidence" value="ECO:0007669"/>
    <property type="project" value="TreeGrafter"/>
</dbReference>
<dbReference type="InterPro" id="IPR006452">
    <property type="entry name" value="Formate_DH_accessory"/>
</dbReference>
<name>A0A1H9NIN2_9HYPH</name>
<dbReference type="Pfam" id="PF24859">
    <property type="entry name" value="FdhE_central"/>
    <property type="match status" value="1"/>
</dbReference>
<dbReference type="InterPro" id="IPR056797">
    <property type="entry name" value="FdhE_central"/>
</dbReference>
<dbReference type="CDD" id="cd16341">
    <property type="entry name" value="FdhE"/>
    <property type="match status" value="1"/>
</dbReference>
<dbReference type="Proteomes" id="UP000199647">
    <property type="component" value="Unassembled WGS sequence"/>
</dbReference>
<dbReference type="AlphaFoldDB" id="A0A1H9NIN2"/>
<evidence type="ECO:0000256" key="2">
    <source>
        <dbReference type="HAMAP-Rule" id="MF_00611"/>
    </source>
</evidence>
<dbReference type="InterPro" id="IPR056774">
    <property type="entry name" value="FdhE_N"/>
</dbReference>
<comment type="subcellular location">
    <subcellularLocation>
        <location evidence="2">Cytoplasm</location>
    </subcellularLocation>
</comment>
<dbReference type="HAMAP" id="MF_00611">
    <property type="entry name" value="FdeH"/>
    <property type="match status" value="1"/>
</dbReference>
<accession>A0A1H9NIN2</accession>
<reference evidence="6 7" key="1">
    <citation type="submission" date="2016-10" db="EMBL/GenBank/DDBJ databases">
        <authorList>
            <person name="de Groot N.N."/>
        </authorList>
    </citation>
    <scope>NUCLEOTIDE SEQUENCE [LARGE SCALE GENOMIC DNA]</scope>
    <source>
        <strain evidence="6 7">A52C2</strain>
    </source>
</reference>
<evidence type="ECO:0000256" key="1">
    <source>
        <dbReference type="ARBA" id="ARBA00022490"/>
    </source>
</evidence>
<evidence type="ECO:0000259" key="4">
    <source>
        <dbReference type="Pfam" id="PF24859"/>
    </source>
</evidence>
<evidence type="ECO:0000259" key="3">
    <source>
        <dbReference type="Pfam" id="PF04216"/>
    </source>
</evidence>
<dbReference type="Gene3D" id="3.90.1670.10">
    <property type="entry name" value="FdhE-like domain"/>
    <property type="match status" value="1"/>
</dbReference>
<dbReference type="InterPro" id="IPR056796">
    <property type="entry name" value="FdhE_C"/>
</dbReference>
<dbReference type="OrthoDB" id="9794151at2"/>
<dbReference type="Pfam" id="PF04216">
    <property type="entry name" value="FdhE_N"/>
    <property type="match status" value="1"/>
</dbReference>
<dbReference type="InterPro" id="IPR024064">
    <property type="entry name" value="FdhE-like_sf"/>
</dbReference>
<dbReference type="PANTHER" id="PTHR37689:SF1">
    <property type="entry name" value="PROTEIN FDHE"/>
    <property type="match status" value="1"/>
</dbReference>
<dbReference type="GO" id="GO:0005829">
    <property type="term" value="C:cytosol"/>
    <property type="evidence" value="ECO:0007669"/>
    <property type="project" value="TreeGrafter"/>
</dbReference>
<dbReference type="EMBL" id="FOFG01000016">
    <property type="protein sequence ID" value="SER35778.1"/>
    <property type="molecule type" value="Genomic_DNA"/>
</dbReference>
<dbReference type="STRING" id="1855383.SAMN05216548_11632"/>